<dbReference type="InterPro" id="IPR052969">
    <property type="entry name" value="Thr-specific_kinase-like"/>
</dbReference>
<dbReference type="PANTHER" id="PTHR47763:SF1">
    <property type="entry name" value="DUF659 DOMAIN-CONTAINING PROTEIN"/>
    <property type="match status" value="1"/>
</dbReference>
<reference evidence="6 7" key="1">
    <citation type="submission" date="2021-08" db="EMBL/GenBank/DDBJ databases">
        <title>Draft Genome Sequence of Phanerochaete sordida strain YK-624.</title>
        <authorList>
            <person name="Mori T."/>
            <person name="Dohra H."/>
            <person name="Suzuki T."/>
            <person name="Kawagishi H."/>
            <person name="Hirai H."/>
        </authorList>
    </citation>
    <scope>NUCLEOTIDE SEQUENCE [LARGE SCALE GENOMIC DNA]</scope>
    <source>
        <strain evidence="6 7">YK-624</strain>
    </source>
</reference>
<evidence type="ECO:0000256" key="2">
    <source>
        <dbReference type="ARBA" id="ARBA00022525"/>
    </source>
</evidence>
<keyword evidence="7" id="KW-1185">Reference proteome</keyword>
<name>A0A9P3GB50_9APHY</name>
<evidence type="ECO:0000256" key="4">
    <source>
        <dbReference type="SAM" id="MobiDB-lite"/>
    </source>
</evidence>
<evidence type="ECO:0000256" key="1">
    <source>
        <dbReference type="ARBA" id="ARBA00004613"/>
    </source>
</evidence>
<organism evidence="6 7">
    <name type="scientific">Phanerochaete sordida</name>
    <dbReference type="NCBI Taxonomy" id="48140"/>
    <lineage>
        <taxon>Eukaryota</taxon>
        <taxon>Fungi</taxon>
        <taxon>Dikarya</taxon>
        <taxon>Basidiomycota</taxon>
        <taxon>Agaricomycotina</taxon>
        <taxon>Agaricomycetes</taxon>
        <taxon>Polyporales</taxon>
        <taxon>Phanerochaetaceae</taxon>
        <taxon>Phanerochaete</taxon>
    </lineage>
</organism>
<sequence length="363" mass="39436">MSDDGFDSDDDNVTSSQMDLLFVLDVTGSMQPYIDQARDEILQMAIDVKLDGGFDDDDDLRFGLIVFRDHPPQDTSLLTQTYGFFTDIDTLRGHLASLTATGGGDIPEAQADALERALFAGWRSDVSKTAVLVTDSPPHGVSPGVNDGFPTGCPLLIDPLQIADRMAGQGIILNIMPCEPNFSSYTGAYDFYQGLIDRTDGDFLAMADPAPMRAAVTGLAFKALDTDRYAARYKRSITHHAFTRKRPTADIVARLHGHLSAKGAHHHDVSVPVYVPHEGGARDARVWATARSLKEAKAKVSQPAGSRLKSAYAHGGVYPVTSGKVPITRDHVHRIVSKVVKQAPETKAATHSNANKLLRQHHK</sequence>
<comment type="subcellular location">
    <subcellularLocation>
        <location evidence="1">Secreted</location>
    </subcellularLocation>
</comment>
<dbReference type="Proteomes" id="UP000703269">
    <property type="component" value="Unassembled WGS sequence"/>
</dbReference>
<evidence type="ECO:0000313" key="7">
    <source>
        <dbReference type="Proteomes" id="UP000703269"/>
    </source>
</evidence>
<keyword evidence="3" id="KW-0732">Signal</keyword>
<feature type="domain" description="VWFA" evidence="5">
    <location>
        <begin position="19"/>
        <end position="176"/>
    </location>
</feature>
<dbReference type="CDD" id="cd00198">
    <property type="entry name" value="vWFA"/>
    <property type="match status" value="1"/>
</dbReference>
<protein>
    <submittedName>
        <fullName evidence="6">von willebrand factor type A domain protein</fullName>
    </submittedName>
</protein>
<dbReference type="GO" id="GO:0005737">
    <property type="term" value="C:cytoplasm"/>
    <property type="evidence" value="ECO:0007669"/>
    <property type="project" value="TreeGrafter"/>
</dbReference>
<dbReference type="AlphaFoldDB" id="A0A9P3GB50"/>
<dbReference type="SUPFAM" id="SSF53300">
    <property type="entry name" value="vWA-like"/>
    <property type="match status" value="1"/>
</dbReference>
<dbReference type="PROSITE" id="PS50234">
    <property type="entry name" value="VWFA"/>
    <property type="match status" value="1"/>
</dbReference>
<gene>
    <name evidence="6" type="ORF">PsYK624_077910</name>
</gene>
<feature type="region of interest" description="Disordered" evidence="4">
    <location>
        <begin position="343"/>
        <end position="363"/>
    </location>
</feature>
<dbReference type="PANTHER" id="PTHR47763">
    <property type="entry name" value="ALPHA-PROTEIN KINASE VWKA"/>
    <property type="match status" value="1"/>
</dbReference>
<evidence type="ECO:0000256" key="3">
    <source>
        <dbReference type="ARBA" id="ARBA00022729"/>
    </source>
</evidence>
<dbReference type="GO" id="GO:0004674">
    <property type="term" value="F:protein serine/threonine kinase activity"/>
    <property type="evidence" value="ECO:0007669"/>
    <property type="project" value="TreeGrafter"/>
</dbReference>
<evidence type="ECO:0000259" key="5">
    <source>
        <dbReference type="PROSITE" id="PS50234"/>
    </source>
</evidence>
<keyword evidence="2" id="KW-0964">Secreted</keyword>
<comment type="caution">
    <text evidence="6">The sequence shown here is derived from an EMBL/GenBank/DDBJ whole genome shotgun (WGS) entry which is preliminary data.</text>
</comment>
<evidence type="ECO:0000313" key="6">
    <source>
        <dbReference type="EMBL" id="GJE91641.1"/>
    </source>
</evidence>
<dbReference type="SMART" id="SM00327">
    <property type="entry name" value="VWA"/>
    <property type="match status" value="1"/>
</dbReference>
<dbReference type="Pfam" id="PF25106">
    <property type="entry name" value="VWA_4"/>
    <property type="match status" value="1"/>
</dbReference>
<dbReference type="InterPro" id="IPR002035">
    <property type="entry name" value="VWF_A"/>
</dbReference>
<dbReference type="EMBL" id="BPQB01000022">
    <property type="protein sequence ID" value="GJE91641.1"/>
    <property type="molecule type" value="Genomic_DNA"/>
</dbReference>
<accession>A0A9P3GB50</accession>
<dbReference type="InterPro" id="IPR056861">
    <property type="entry name" value="HMCN1-like_VWA"/>
</dbReference>
<dbReference type="InterPro" id="IPR036465">
    <property type="entry name" value="vWFA_dom_sf"/>
</dbReference>
<dbReference type="OrthoDB" id="301415at2759"/>
<proteinExistence type="predicted"/>
<dbReference type="Gene3D" id="3.40.50.410">
    <property type="entry name" value="von Willebrand factor, type A domain"/>
    <property type="match status" value="1"/>
</dbReference>